<organism evidence="3 4">
    <name type="scientific">Halopelagius longus</name>
    <dbReference type="NCBI Taxonomy" id="1236180"/>
    <lineage>
        <taxon>Archaea</taxon>
        <taxon>Methanobacteriati</taxon>
        <taxon>Methanobacteriota</taxon>
        <taxon>Stenosarchaea group</taxon>
        <taxon>Halobacteria</taxon>
        <taxon>Halobacteriales</taxon>
        <taxon>Haloferacaceae</taxon>
    </lineage>
</organism>
<keyword evidence="5" id="KW-1185">Reference proteome</keyword>
<protein>
    <submittedName>
        <fullName evidence="3">Uncharacterized protein</fullName>
    </submittedName>
</protein>
<feature type="compositionally biased region" description="Low complexity" evidence="1">
    <location>
        <begin position="7"/>
        <end position="34"/>
    </location>
</feature>
<dbReference type="Proteomes" id="UP000255421">
    <property type="component" value="Unassembled WGS sequence"/>
</dbReference>
<dbReference type="Proteomes" id="UP000199289">
    <property type="component" value="Unassembled WGS sequence"/>
</dbReference>
<accession>A0A1H0YQH6</accession>
<reference evidence="3" key="2">
    <citation type="submission" date="2016-10" db="EMBL/GenBank/DDBJ databases">
        <authorList>
            <person name="de Groot N.N."/>
        </authorList>
    </citation>
    <scope>NUCLEOTIDE SEQUENCE [LARGE SCALE GENOMIC DNA]</scope>
    <source>
        <strain evidence="3">CGMCC 1.12397</strain>
    </source>
</reference>
<evidence type="ECO:0000313" key="5">
    <source>
        <dbReference type="Proteomes" id="UP000255421"/>
    </source>
</evidence>
<evidence type="ECO:0000313" key="4">
    <source>
        <dbReference type="Proteomes" id="UP000199289"/>
    </source>
</evidence>
<evidence type="ECO:0000256" key="1">
    <source>
        <dbReference type="SAM" id="MobiDB-lite"/>
    </source>
</evidence>
<evidence type="ECO:0000313" key="2">
    <source>
        <dbReference type="EMBL" id="RDI72621.1"/>
    </source>
</evidence>
<dbReference type="EMBL" id="QQST01000001">
    <property type="protein sequence ID" value="RDI72621.1"/>
    <property type="molecule type" value="Genomic_DNA"/>
</dbReference>
<dbReference type="EMBL" id="FNKQ01000001">
    <property type="protein sequence ID" value="SDQ17399.1"/>
    <property type="molecule type" value="Genomic_DNA"/>
</dbReference>
<dbReference type="AlphaFoldDB" id="A0A1H0YQH6"/>
<name>A0A1H0YQH6_9EURY</name>
<reference evidence="4" key="1">
    <citation type="submission" date="2016-10" db="EMBL/GenBank/DDBJ databases">
        <authorList>
            <person name="Varghese N."/>
            <person name="Submissions S."/>
        </authorList>
    </citation>
    <scope>NUCLEOTIDE SEQUENCE [LARGE SCALE GENOMIC DNA]</scope>
    <source>
        <strain evidence="4">CGMCC 1.12397</strain>
    </source>
</reference>
<evidence type="ECO:0000313" key="3">
    <source>
        <dbReference type="EMBL" id="SDQ17399.1"/>
    </source>
</evidence>
<gene>
    <name evidence="2" type="ORF">DWB78_13325</name>
    <name evidence="3" type="ORF">SAMN05216278_0781</name>
</gene>
<reference evidence="2 5" key="3">
    <citation type="submission" date="2018-07" db="EMBL/GenBank/DDBJ databases">
        <title>Genome sequence of extremly halophilic archaeon Halopelagius longus strain BC12-B1.</title>
        <authorList>
            <person name="Zhang X."/>
        </authorList>
    </citation>
    <scope>NUCLEOTIDE SEQUENCE [LARGE SCALE GENOMIC DNA]</scope>
    <source>
        <strain evidence="2 5">BC12-B1</strain>
    </source>
</reference>
<sequence length="219" mass="22177">MAGCLNGTPTDSSGSTPTEDSTTAGTTPTETPLPDSVVASGLDFEASVLSQSSADSPARFEATLRNAGRHALTLDFGPTLMFSGGGGVANTSGRGDALRIVPDGEVGLVETPSEPNESGCWRAEGVTAVQSILVRKTLEPGDTFSETYSMYTAPDAPTCLPDGEDAIRDAVGTHDGHVVTTLSFSVADGAVSVSGSVVPILDAPRESSRSPEGSSGEVA</sequence>
<feature type="region of interest" description="Disordered" evidence="1">
    <location>
        <begin position="1"/>
        <end position="37"/>
    </location>
</feature>
<proteinExistence type="predicted"/>